<name>A0AC61NBL2_9BACT</name>
<reference evidence="1" key="1">
    <citation type="submission" date="2021-08" db="EMBL/GenBank/DDBJ databases">
        <title>Novel anaerobic bacterium isolated from sea squirt in East Sea, Republic of Korea.</title>
        <authorList>
            <person name="Nguyen T.H."/>
            <person name="Li Z."/>
            <person name="Lee Y.-J."/>
            <person name="Ko J."/>
            <person name="Kim S.-G."/>
        </authorList>
    </citation>
    <scope>NUCLEOTIDE SEQUENCE</scope>
    <source>
        <strain evidence="1">KCTC 25031</strain>
    </source>
</reference>
<evidence type="ECO:0000313" key="1">
    <source>
        <dbReference type="EMBL" id="QZE12850.1"/>
    </source>
</evidence>
<accession>A0AC61NBL2</accession>
<keyword evidence="1" id="KW-0808">Transferase</keyword>
<gene>
    <name evidence="1" type="ORF">K4L44_09645</name>
</gene>
<dbReference type="Proteomes" id="UP000826212">
    <property type="component" value="Chromosome"/>
</dbReference>
<dbReference type="EMBL" id="CP081303">
    <property type="protein sequence ID" value="QZE12850.1"/>
    <property type="molecule type" value="Genomic_DNA"/>
</dbReference>
<protein>
    <submittedName>
        <fullName evidence="1">1-acyl-sn-glycerol-3-phosphate acyltransferase</fullName>
    </submittedName>
</protein>
<evidence type="ECO:0000313" key="2">
    <source>
        <dbReference type="Proteomes" id="UP000826212"/>
    </source>
</evidence>
<keyword evidence="1" id="KW-0012">Acyltransferase</keyword>
<proteinExistence type="predicted"/>
<organism evidence="1 2">
    <name type="scientific">Halosquirtibacter laminarini</name>
    <dbReference type="NCBI Taxonomy" id="3374600"/>
    <lineage>
        <taxon>Bacteria</taxon>
        <taxon>Pseudomonadati</taxon>
        <taxon>Bacteroidota</taxon>
        <taxon>Bacteroidia</taxon>
        <taxon>Marinilabiliales</taxon>
        <taxon>Prolixibacteraceae</taxon>
        <taxon>Halosquirtibacter</taxon>
    </lineage>
</organism>
<keyword evidence="2" id="KW-1185">Reference proteome</keyword>
<sequence length="248" mass="27869">MMNIFVYILSTLRLILLVIVSFIVVFSGLLVWYISGKNRKIGQSVSYIWANASLWLLNIKIRYYGDRPKSAGIVMANHQGYLDIFVLLAQGRYSIIAKQEIGKWPIVKSAAKMINMILVNRGNASSMIKVMRTLKEELEGGNSIILFPEGKTNAGNKTAPFKRGSFKVATELEAPVTPVSIIYHNPKDSWTGSATFIPHFLKQMGKWRTEMTIVFAPSIQSGSLPELMKETKEVIDKMLEEHNPSNSK</sequence>